<name>G2RID8_THETT</name>
<gene>
    <name evidence="2" type="ORF">THITE_2124186</name>
</gene>
<dbReference type="Proteomes" id="UP000008181">
    <property type="component" value="Chromosome 6"/>
</dbReference>
<dbReference type="HOGENOM" id="CLU_1595703_0_0_1"/>
<evidence type="ECO:0000256" key="1">
    <source>
        <dbReference type="SAM" id="MobiDB-lite"/>
    </source>
</evidence>
<dbReference type="RefSeq" id="XP_003657936.1">
    <property type="nucleotide sequence ID" value="XM_003657888.1"/>
</dbReference>
<organism evidence="2 3">
    <name type="scientific">Thermothielavioides terrestris (strain ATCC 38088 / NRRL 8126)</name>
    <name type="common">Thielavia terrestris</name>
    <dbReference type="NCBI Taxonomy" id="578455"/>
    <lineage>
        <taxon>Eukaryota</taxon>
        <taxon>Fungi</taxon>
        <taxon>Dikarya</taxon>
        <taxon>Ascomycota</taxon>
        <taxon>Pezizomycotina</taxon>
        <taxon>Sordariomycetes</taxon>
        <taxon>Sordariomycetidae</taxon>
        <taxon>Sordariales</taxon>
        <taxon>Chaetomiaceae</taxon>
        <taxon>Thermothielavioides</taxon>
        <taxon>Thermothielavioides terrestris</taxon>
    </lineage>
</organism>
<evidence type="ECO:0000313" key="3">
    <source>
        <dbReference type="Proteomes" id="UP000008181"/>
    </source>
</evidence>
<dbReference type="KEGG" id="ttt:THITE_2124186"/>
<feature type="region of interest" description="Disordered" evidence="1">
    <location>
        <begin position="59"/>
        <end position="108"/>
    </location>
</feature>
<reference evidence="2 3" key="1">
    <citation type="journal article" date="2011" name="Nat. Biotechnol.">
        <title>Comparative genomic analysis of the thermophilic biomass-degrading fungi Myceliophthora thermophila and Thielavia terrestris.</title>
        <authorList>
            <person name="Berka R.M."/>
            <person name="Grigoriev I.V."/>
            <person name="Otillar R."/>
            <person name="Salamov A."/>
            <person name="Grimwood J."/>
            <person name="Reid I."/>
            <person name="Ishmael N."/>
            <person name="John T."/>
            <person name="Darmond C."/>
            <person name="Moisan M.-C."/>
            <person name="Henrissat B."/>
            <person name="Coutinho P.M."/>
            <person name="Lombard V."/>
            <person name="Natvig D.O."/>
            <person name="Lindquist E."/>
            <person name="Schmutz J."/>
            <person name="Lucas S."/>
            <person name="Harris P."/>
            <person name="Powlowski J."/>
            <person name="Bellemare A."/>
            <person name="Taylor D."/>
            <person name="Butler G."/>
            <person name="de Vries R.P."/>
            <person name="Allijn I.E."/>
            <person name="van den Brink J."/>
            <person name="Ushinsky S."/>
            <person name="Storms R."/>
            <person name="Powell A.J."/>
            <person name="Paulsen I.T."/>
            <person name="Elbourne L.D.H."/>
            <person name="Baker S.E."/>
            <person name="Magnuson J."/>
            <person name="LaBoissiere S."/>
            <person name="Clutterbuck A.J."/>
            <person name="Martinez D."/>
            <person name="Wogulis M."/>
            <person name="de Leon A.L."/>
            <person name="Rey M.W."/>
            <person name="Tsang A."/>
        </authorList>
    </citation>
    <scope>NUCLEOTIDE SEQUENCE [LARGE SCALE GENOMIC DNA]</scope>
    <source>
        <strain evidence="3">ATCC 38088 / NRRL 8126</strain>
    </source>
</reference>
<proteinExistence type="predicted"/>
<dbReference type="EMBL" id="CP003014">
    <property type="protein sequence ID" value="AEO71600.1"/>
    <property type="molecule type" value="Genomic_DNA"/>
</dbReference>
<accession>G2RID8</accession>
<dbReference type="AlphaFoldDB" id="G2RID8"/>
<protein>
    <submittedName>
        <fullName evidence="2">Uncharacterized protein</fullName>
    </submittedName>
</protein>
<dbReference type="GeneID" id="11523294"/>
<keyword evidence="3" id="KW-1185">Reference proteome</keyword>
<evidence type="ECO:0000313" key="2">
    <source>
        <dbReference type="EMBL" id="AEO71600.1"/>
    </source>
</evidence>
<sequence length="167" mass="18588">MYWMIVWSQMLRSPSHSGSWDCKQEPAHGSMQADKLPGGIRRHSVVQPTPPQAIRIDQSTSSSVRFPTSGLGPEALTVWTHGKGRSPTEPVTGAHPAGPPTSSPEQCHTTFQRPVATYPSKDASIEGGPNDYRSARLFRTKGILRVKFRDQFAPRDWLARRTRTEPQ</sequence>